<dbReference type="STRING" id="1891675.B1H58_04675"/>
<dbReference type="PANTHER" id="PTHR37291">
    <property type="entry name" value="5-METHYLCYTOSINE-SPECIFIC RESTRICTION ENZYME B"/>
    <property type="match status" value="1"/>
</dbReference>
<organism evidence="1 2">
    <name type="scientific">Pantoea alhagi</name>
    <dbReference type="NCBI Taxonomy" id="1891675"/>
    <lineage>
        <taxon>Bacteria</taxon>
        <taxon>Pseudomonadati</taxon>
        <taxon>Pseudomonadota</taxon>
        <taxon>Gammaproteobacteria</taxon>
        <taxon>Enterobacterales</taxon>
        <taxon>Erwiniaceae</taxon>
        <taxon>Pantoea</taxon>
    </lineage>
</organism>
<keyword evidence="2" id="KW-1185">Reference proteome</keyword>
<dbReference type="AlphaFoldDB" id="A0A1W6B2Q6"/>
<dbReference type="InterPro" id="IPR052934">
    <property type="entry name" value="Methyl-DNA_Rec/Restrict_Enz"/>
</dbReference>
<sequence length="172" mass="19628">MIGTMNTADKSLIQMDLALRRRFSFTEMPARPEFLAGVTAFGVDVEKLLTRINQRIEALLDSEHTIGHAYFMPLKKLENNADREACLASIFQSKIIPLLREYFFDDYERIGWVLNDSVKAKENRFILLQQSAQLPSFSALFPKEIADSLSDRRFRINDNAFASAEAYQGIVA</sequence>
<dbReference type="Proteomes" id="UP000192900">
    <property type="component" value="Chromosome"/>
</dbReference>
<dbReference type="EMBL" id="CP019706">
    <property type="protein sequence ID" value="ARJ41371.1"/>
    <property type="molecule type" value="Genomic_DNA"/>
</dbReference>
<name>A0A1W6B2Q6_9GAMM</name>
<dbReference type="KEGG" id="palh:B1H58_04675"/>
<protein>
    <recommendedName>
        <fullName evidence="3">ATPase dynein-related AAA domain-containing protein</fullName>
    </recommendedName>
</protein>
<proteinExistence type="predicted"/>
<evidence type="ECO:0000313" key="1">
    <source>
        <dbReference type="EMBL" id="ARJ41371.1"/>
    </source>
</evidence>
<dbReference type="PANTHER" id="PTHR37291:SF1">
    <property type="entry name" value="TYPE IV METHYL-DIRECTED RESTRICTION ENZYME ECOKMCRB SUBUNIT"/>
    <property type="match status" value="1"/>
</dbReference>
<evidence type="ECO:0000313" key="2">
    <source>
        <dbReference type="Proteomes" id="UP000192900"/>
    </source>
</evidence>
<reference evidence="1 2" key="1">
    <citation type="submission" date="2017-02" db="EMBL/GenBank/DDBJ databases">
        <title>Complete genome sequence of the drought resistance-promoting endophyte Pantoea alhagi LTYR-11Z.</title>
        <authorList>
            <person name="Zhang L."/>
        </authorList>
    </citation>
    <scope>NUCLEOTIDE SEQUENCE [LARGE SCALE GENOMIC DNA]</scope>
    <source>
        <strain evidence="1 2">LTYR-11Z</strain>
    </source>
</reference>
<evidence type="ECO:0008006" key="3">
    <source>
        <dbReference type="Google" id="ProtNLM"/>
    </source>
</evidence>
<accession>A0A1W6B2Q6</accession>
<gene>
    <name evidence="1" type="ORF">B1H58_04675</name>
</gene>